<dbReference type="OrthoDB" id="2289278at2759"/>
<reference evidence="8" key="1">
    <citation type="submission" date="2025-08" db="UniProtKB">
        <authorList>
            <consortium name="RefSeq"/>
        </authorList>
    </citation>
    <scope>IDENTIFICATION</scope>
    <source>
        <tissue evidence="8">Gonads</tissue>
    </source>
</reference>
<evidence type="ECO:0000313" key="8">
    <source>
        <dbReference type="RefSeq" id="XP_013405974.1"/>
    </source>
</evidence>
<name>A0A1S3J7Y8_LINAN</name>
<dbReference type="PANTHER" id="PTHR31334:SF1">
    <property type="entry name" value="GUANINE NUCLEOTIDE EXCHANGE PROTEIN SMCR8"/>
    <property type="match status" value="1"/>
</dbReference>
<dbReference type="GO" id="GO:0005096">
    <property type="term" value="F:GTPase activator activity"/>
    <property type="evidence" value="ECO:0007669"/>
    <property type="project" value="InterPro"/>
</dbReference>
<evidence type="ECO:0000313" key="7">
    <source>
        <dbReference type="Proteomes" id="UP000085678"/>
    </source>
</evidence>
<dbReference type="InParanoid" id="A0A1S3J7Y8"/>
<gene>
    <name evidence="8" type="primary">LOC106170591</name>
</gene>
<evidence type="ECO:0000256" key="4">
    <source>
        <dbReference type="ARBA" id="ARBA00023006"/>
    </source>
</evidence>
<keyword evidence="2" id="KW-0963">Cytoplasm</keyword>
<evidence type="ECO:0000256" key="3">
    <source>
        <dbReference type="ARBA" id="ARBA00022658"/>
    </source>
</evidence>
<dbReference type="RefSeq" id="XP_013405974.1">
    <property type="nucleotide sequence ID" value="XM_013550520.2"/>
</dbReference>
<evidence type="ECO:0000256" key="5">
    <source>
        <dbReference type="ARBA" id="ARBA00038137"/>
    </source>
</evidence>
<keyword evidence="7" id="KW-1185">Reference proteome</keyword>
<dbReference type="Pfam" id="PF11704">
    <property type="entry name" value="Folliculin"/>
    <property type="match status" value="1"/>
</dbReference>
<comment type="similarity">
    <text evidence="5">Belongs to the SMCR8 family.</text>
</comment>
<dbReference type="GO" id="GO:0005085">
    <property type="term" value="F:guanyl-nucleotide exchange factor activity"/>
    <property type="evidence" value="ECO:0007669"/>
    <property type="project" value="UniProtKB-KW"/>
</dbReference>
<evidence type="ECO:0000256" key="1">
    <source>
        <dbReference type="ARBA" id="ARBA00004496"/>
    </source>
</evidence>
<dbReference type="InterPro" id="IPR037520">
    <property type="entry name" value="Folliculin/SMCR8_longin"/>
</dbReference>
<dbReference type="AlphaFoldDB" id="A0A1S3J7Y8"/>
<dbReference type="KEGG" id="lak:106170591"/>
<proteinExistence type="inferred from homology"/>
<sequence>MKRAEKKKLGGGYAFNAMFGGYADVAAYYHPNEEDESIEEHIAPDLLPIYEKPDPWNLRSPIEKDFVLLAEFSELEGPRPVLTIPYGTGGQFDKNNFAVKIMSVDYHNISNNTFTVSDDTQVMILENREGVYAYVHHFTLYDIHARGFVRPFCMAYVTADENKMLSAYEDMLNEFSKVSKCFSYANKLLFLKDIKHHIKNLEHTKECLQKLEGEPPKPNESDSTDENDVLSELTITQVESMIAEAKHIEKVIMPLLTDKKMELKLKQAEDRFFMSRSMDFEEEHEREEEIVQEEINTEEKKEDVNCIKETPRRKASVYSLYSDYKPCRLFDETREYQPQILSSAFFRKKFDKLLRNLHELCPWGSHNALRRLRCIQRYFSRDLATLQIEKEEGTLIDPAAGLLTIGRCVTLNFMQHSGRLADGGYGMSLPSNNLLRRRLSEDTLGSFNSSESFYSIQDDRESVHSGVSSAAEVAFIYANSSHCDEHSPRNRYSISEADDYFVINYKEGDVYEPPKARERYLTGSSAGTSSERSFTTATDISFGTDVDQDLYTTRRSFYDRAISMDSNCTSDDLISSSPTDLESNISRKVAVISAADHIFSLNSSSIGHGILKVFQEYRCSPEILATLLTGRPLVVLGGAKDEKAVTAIVTALWLFLPGHTIPNHAVVPCLSKPKQIKMVDLAHFKLLGMCRPERRTSSPLVPSSVRNYVSVLDIERKMLTAPAYKGHIIKDIYKQRKIFKTEDTYIPFVHCELLELATRAFIYYHCFCQKEPSSFQDNDFAHPLERANVYNMKSTEFCDTRLSVHPGDVPVIEYLSEIVKMQQYDEWARCSYSDTLPTSVKLDLRECKVFKA</sequence>
<keyword evidence="4" id="KW-0072">Autophagy</keyword>
<dbReference type="PANTHER" id="PTHR31334">
    <property type="entry name" value="SMITH-MAGENIS SYNDROME REGION GENE 8 PROTEIN"/>
    <property type="match status" value="1"/>
</dbReference>
<dbReference type="GeneID" id="106170591"/>
<keyword evidence="3" id="KW-0344">Guanine-nucleotide releasing factor</keyword>
<dbReference type="GO" id="GO:0032045">
    <property type="term" value="C:guanyl-nucleotide exchange factor complex"/>
    <property type="evidence" value="ECO:0007669"/>
    <property type="project" value="TreeGrafter"/>
</dbReference>
<dbReference type="PROSITE" id="PS51834">
    <property type="entry name" value="DENN_FLCN_SMCR8"/>
    <property type="match status" value="1"/>
</dbReference>
<dbReference type="GO" id="GO:0006914">
    <property type="term" value="P:autophagy"/>
    <property type="evidence" value="ECO:0007669"/>
    <property type="project" value="UniProtKB-KW"/>
</dbReference>
<dbReference type="Proteomes" id="UP000085678">
    <property type="component" value="Unplaced"/>
</dbReference>
<organism evidence="7 8">
    <name type="scientific">Lingula anatina</name>
    <name type="common">Brachiopod</name>
    <name type="synonym">Lingula unguis</name>
    <dbReference type="NCBI Taxonomy" id="7574"/>
    <lineage>
        <taxon>Eukaryota</taxon>
        <taxon>Metazoa</taxon>
        <taxon>Spiralia</taxon>
        <taxon>Lophotrochozoa</taxon>
        <taxon>Brachiopoda</taxon>
        <taxon>Linguliformea</taxon>
        <taxon>Lingulata</taxon>
        <taxon>Lingulida</taxon>
        <taxon>Linguloidea</taxon>
        <taxon>Lingulidae</taxon>
        <taxon>Lingula</taxon>
    </lineage>
</organism>
<feature type="domain" description="UDENN FLCN/SMCR8-type" evidence="6">
    <location>
        <begin position="57"/>
        <end position="820"/>
    </location>
</feature>
<dbReference type="GO" id="GO:0005737">
    <property type="term" value="C:cytoplasm"/>
    <property type="evidence" value="ECO:0007669"/>
    <property type="project" value="UniProtKB-SubCell"/>
</dbReference>
<protein>
    <submittedName>
        <fullName evidence="8">Guanine nucleotide exchange protein SMCR8 isoform X1</fullName>
    </submittedName>
</protein>
<evidence type="ECO:0000256" key="2">
    <source>
        <dbReference type="ARBA" id="ARBA00022490"/>
    </source>
</evidence>
<evidence type="ECO:0000259" key="6">
    <source>
        <dbReference type="PROSITE" id="PS51834"/>
    </source>
</evidence>
<dbReference type="InterPro" id="IPR037521">
    <property type="entry name" value="FLCN/SMCR8_DENN"/>
</dbReference>
<accession>A0A1S3J7Y8</accession>
<dbReference type="STRING" id="7574.A0A1S3J7Y8"/>
<comment type="subcellular location">
    <subcellularLocation>
        <location evidence="1">Cytoplasm</location>
    </subcellularLocation>
</comment>